<comment type="caution">
    <text evidence="1">The sequence shown here is derived from an EMBL/GenBank/DDBJ whole genome shotgun (WGS) entry which is preliminary data.</text>
</comment>
<evidence type="ECO:0000313" key="2">
    <source>
        <dbReference type="Proteomes" id="UP000716446"/>
    </source>
</evidence>
<feature type="non-terminal residue" evidence="1">
    <location>
        <position position="136"/>
    </location>
</feature>
<organism evidence="1 2">
    <name type="scientific">Aureobasidium vineae</name>
    <dbReference type="NCBI Taxonomy" id="2773715"/>
    <lineage>
        <taxon>Eukaryota</taxon>
        <taxon>Fungi</taxon>
        <taxon>Dikarya</taxon>
        <taxon>Ascomycota</taxon>
        <taxon>Pezizomycotina</taxon>
        <taxon>Dothideomycetes</taxon>
        <taxon>Dothideomycetidae</taxon>
        <taxon>Dothideales</taxon>
        <taxon>Saccotheciaceae</taxon>
        <taxon>Aureobasidium</taxon>
    </lineage>
</organism>
<sequence>LTHAIDHTTLSRLQCVLKQICDSSPAAATLVEEQLLAPPTAIVDLTDDNTDSAPIESNTGAKRQRYAMCENCKEEFDVTDNDEDSCQYHDVPGMTGIKDVMEQSTLAFSKLIPKALCGNAVTRVEMQRAVPLQPMR</sequence>
<dbReference type="AlphaFoldDB" id="A0A9N8PIA9"/>
<keyword evidence="2" id="KW-1185">Reference proteome</keyword>
<name>A0A9N8PIA9_9PEZI</name>
<reference evidence="1" key="1">
    <citation type="submission" date="2020-06" db="EMBL/GenBank/DDBJ databases">
        <authorList>
            <person name="Onetto C."/>
        </authorList>
    </citation>
    <scope>NUCLEOTIDE SEQUENCE</scope>
</reference>
<protein>
    <submittedName>
        <fullName evidence="1">Uncharacterized protein</fullName>
    </submittedName>
</protein>
<dbReference type="Proteomes" id="UP000716446">
    <property type="component" value="Unassembled WGS sequence"/>
</dbReference>
<dbReference type="EMBL" id="CAIJEN010000016">
    <property type="protein sequence ID" value="CAD0096148.1"/>
    <property type="molecule type" value="Genomic_DNA"/>
</dbReference>
<proteinExistence type="predicted"/>
<evidence type="ECO:0000313" key="1">
    <source>
        <dbReference type="EMBL" id="CAD0096148.1"/>
    </source>
</evidence>
<feature type="non-terminal residue" evidence="1">
    <location>
        <position position="1"/>
    </location>
</feature>
<gene>
    <name evidence="1" type="ORF">AWRI4619_LOCUS9231</name>
</gene>
<accession>A0A9N8PIA9</accession>